<dbReference type="PANTHER" id="PTHR44688:SF16">
    <property type="entry name" value="DNA-BINDING TRANSCRIPTIONAL ACTIVATOR DEVR_DOSR"/>
    <property type="match status" value="1"/>
</dbReference>
<feature type="transmembrane region" description="Helical" evidence="5">
    <location>
        <begin position="62"/>
        <end position="85"/>
    </location>
</feature>
<dbReference type="Pfam" id="PF00196">
    <property type="entry name" value="GerE"/>
    <property type="match status" value="1"/>
</dbReference>
<dbReference type="Gene3D" id="1.10.10.10">
    <property type="entry name" value="Winged helix-like DNA-binding domain superfamily/Winged helix DNA-binding domain"/>
    <property type="match status" value="1"/>
</dbReference>
<feature type="transmembrane region" description="Helical" evidence="5">
    <location>
        <begin position="356"/>
        <end position="378"/>
    </location>
</feature>
<evidence type="ECO:0000256" key="4">
    <source>
        <dbReference type="SAM" id="MobiDB-lite"/>
    </source>
</evidence>
<dbReference type="EMBL" id="PPEK01000013">
    <property type="protein sequence ID" value="PNV67085.1"/>
    <property type="molecule type" value="Genomic_DNA"/>
</dbReference>
<feature type="transmembrane region" description="Helical" evidence="5">
    <location>
        <begin position="298"/>
        <end position="318"/>
    </location>
</feature>
<feature type="region of interest" description="Disordered" evidence="4">
    <location>
        <begin position="209"/>
        <end position="231"/>
    </location>
</feature>
<dbReference type="SUPFAM" id="SSF46894">
    <property type="entry name" value="C-terminal effector domain of the bipartite response regulators"/>
    <property type="match status" value="1"/>
</dbReference>
<feature type="domain" description="HTH luxR-type" evidence="6">
    <location>
        <begin position="435"/>
        <end position="500"/>
    </location>
</feature>
<feature type="transmembrane region" description="Helical" evidence="5">
    <location>
        <begin position="97"/>
        <end position="117"/>
    </location>
</feature>
<dbReference type="OrthoDB" id="3177619at2"/>
<evidence type="ECO:0000256" key="5">
    <source>
        <dbReference type="SAM" id="Phobius"/>
    </source>
</evidence>
<evidence type="ECO:0000256" key="1">
    <source>
        <dbReference type="ARBA" id="ARBA00023015"/>
    </source>
</evidence>
<evidence type="ECO:0000256" key="2">
    <source>
        <dbReference type="ARBA" id="ARBA00023125"/>
    </source>
</evidence>
<reference evidence="8" key="1">
    <citation type="submission" date="2018-01" db="EMBL/GenBank/DDBJ databases">
        <title>Rubneribacter badeniensis gen. nov., sp. nov., and Colonibacter rubneri, gen. nov., sp. nov., WGS of new members of the Eggerthellaceae.</title>
        <authorList>
            <person name="Danylec N."/>
            <person name="Stoll D.A."/>
            <person name="Doetsch A."/>
            <person name="Kulling S.E."/>
            <person name="Huch M."/>
        </authorList>
    </citation>
    <scope>NUCLEOTIDE SEQUENCE [LARGE SCALE GENOMIC DNA]</scope>
    <source>
        <strain evidence="8">ResAG-96</strain>
    </source>
</reference>
<accession>A0A2K2U9U3</accession>
<feature type="transmembrane region" description="Helical" evidence="5">
    <location>
        <begin position="123"/>
        <end position="143"/>
    </location>
</feature>
<dbReference type="CDD" id="cd06170">
    <property type="entry name" value="LuxR_C_like"/>
    <property type="match status" value="1"/>
</dbReference>
<dbReference type="InterPro" id="IPR000792">
    <property type="entry name" value="Tscrpt_reg_LuxR_C"/>
</dbReference>
<evidence type="ECO:0000313" key="8">
    <source>
        <dbReference type="Proteomes" id="UP000236197"/>
    </source>
</evidence>
<dbReference type="InterPro" id="IPR036388">
    <property type="entry name" value="WH-like_DNA-bd_sf"/>
</dbReference>
<feature type="transmembrane region" description="Helical" evidence="5">
    <location>
        <begin position="180"/>
        <end position="200"/>
    </location>
</feature>
<keyword evidence="8" id="KW-1185">Reference proteome</keyword>
<organism evidence="7 8">
    <name type="scientific">Enteroscipio rubneri</name>
    <dbReference type="NCBI Taxonomy" id="2070686"/>
    <lineage>
        <taxon>Bacteria</taxon>
        <taxon>Bacillati</taxon>
        <taxon>Actinomycetota</taxon>
        <taxon>Coriobacteriia</taxon>
        <taxon>Eggerthellales</taxon>
        <taxon>Eggerthellaceae</taxon>
        <taxon>Enteroscipio</taxon>
    </lineage>
</organism>
<keyword evidence="5" id="KW-0472">Membrane</keyword>
<dbReference type="GO" id="GO:0006355">
    <property type="term" value="P:regulation of DNA-templated transcription"/>
    <property type="evidence" value="ECO:0007669"/>
    <property type="project" value="InterPro"/>
</dbReference>
<feature type="transmembrane region" description="Helical" evidence="5">
    <location>
        <begin position="155"/>
        <end position="174"/>
    </location>
</feature>
<dbReference type="Proteomes" id="UP000236197">
    <property type="component" value="Unassembled WGS sequence"/>
</dbReference>
<feature type="transmembrane region" description="Helical" evidence="5">
    <location>
        <begin position="239"/>
        <end position="259"/>
    </location>
</feature>
<dbReference type="GO" id="GO:0003677">
    <property type="term" value="F:DNA binding"/>
    <property type="evidence" value="ECO:0007669"/>
    <property type="project" value="UniProtKB-KW"/>
</dbReference>
<dbReference type="PROSITE" id="PS50043">
    <property type="entry name" value="HTH_LUXR_2"/>
    <property type="match status" value="1"/>
</dbReference>
<keyword evidence="1" id="KW-0805">Transcription regulation</keyword>
<dbReference type="PANTHER" id="PTHR44688">
    <property type="entry name" value="DNA-BINDING TRANSCRIPTIONAL ACTIVATOR DEVR_DOSR"/>
    <property type="match status" value="1"/>
</dbReference>
<keyword evidence="2" id="KW-0238">DNA-binding</keyword>
<dbReference type="SMART" id="SM00421">
    <property type="entry name" value="HTH_LUXR"/>
    <property type="match status" value="1"/>
</dbReference>
<proteinExistence type="predicted"/>
<evidence type="ECO:0000256" key="3">
    <source>
        <dbReference type="ARBA" id="ARBA00023163"/>
    </source>
</evidence>
<sequence>MMQNSEGPLAAPFKLSSFEQFRAMLSSHRSLAASLSLFNAWIFAMSWSGVLDAPFGPLANGLAVNGFWLISLIVCTLVLAAFFLVSRLRRGPGRGGLIASACCMTASVVLIGVAGLSPEAAPVLPLVGAISSGVGTGMMTAFWGSLITRYDSGVVLHFVAFSLLASALTTALIALAPPPAALACMMAIPFAAAFSFYRALYQDGEGLQGASEETPYAPSDDPASVGASSSERERRVSPLAVFMGLVVVLGASAGLLRSLMGADALAAQSAGVFGIATACAAAMLLLSKVPGDGESFALFYRAIGFIAAAFVVMALAVQQTPWRATFALAIHTMGFMYFFGLLWVFCVIYTRRCNDVARVFIGGFLASQAGQIFGAAAGNWFHAALDPQSIVASASNAMIYLLLFASIVLMARLSTESRPRQTMTNDGSMARACTLASARFALTPRESEILVYLVKGYDRGFIAQSLSVSTETVKSHTRHIYEKLDAHTRLELFNTVARCLEE</sequence>
<comment type="caution">
    <text evidence="7">The sequence shown here is derived from an EMBL/GenBank/DDBJ whole genome shotgun (WGS) entry which is preliminary data.</text>
</comment>
<dbReference type="AlphaFoldDB" id="A0A2K2U9U3"/>
<dbReference type="InterPro" id="IPR016032">
    <property type="entry name" value="Sig_transdc_resp-reg_C-effctor"/>
</dbReference>
<evidence type="ECO:0000313" key="7">
    <source>
        <dbReference type="EMBL" id="PNV67085.1"/>
    </source>
</evidence>
<keyword evidence="3" id="KW-0804">Transcription</keyword>
<feature type="transmembrane region" description="Helical" evidence="5">
    <location>
        <begin position="265"/>
        <end position="286"/>
    </location>
</feature>
<feature type="transmembrane region" description="Helical" evidence="5">
    <location>
        <begin position="390"/>
        <end position="411"/>
    </location>
</feature>
<feature type="transmembrane region" description="Helical" evidence="5">
    <location>
        <begin position="31"/>
        <end position="50"/>
    </location>
</feature>
<feature type="transmembrane region" description="Helical" evidence="5">
    <location>
        <begin position="324"/>
        <end position="349"/>
    </location>
</feature>
<name>A0A2K2U9U3_9ACTN</name>
<gene>
    <name evidence="7" type="ORF">C2L71_09850</name>
</gene>
<dbReference type="PRINTS" id="PR00038">
    <property type="entry name" value="HTHLUXR"/>
</dbReference>
<keyword evidence="5" id="KW-0812">Transmembrane</keyword>
<evidence type="ECO:0000259" key="6">
    <source>
        <dbReference type="PROSITE" id="PS50043"/>
    </source>
</evidence>
<dbReference type="RefSeq" id="WP_103265593.1">
    <property type="nucleotide sequence ID" value="NZ_CABMLE010000013.1"/>
</dbReference>
<keyword evidence="5" id="KW-1133">Transmembrane helix</keyword>
<protein>
    <recommendedName>
        <fullName evidence="6">HTH luxR-type domain-containing protein</fullName>
    </recommendedName>
</protein>